<protein>
    <submittedName>
        <fullName evidence="9">POU domain protein</fullName>
    </submittedName>
</protein>
<gene>
    <name evidence="9" type="ORF">FGIG_00945</name>
</gene>
<dbReference type="SMART" id="SM00389">
    <property type="entry name" value="HOX"/>
    <property type="match status" value="1"/>
</dbReference>
<evidence type="ECO:0000256" key="1">
    <source>
        <dbReference type="ARBA" id="ARBA00004123"/>
    </source>
</evidence>
<dbReference type="InterPro" id="IPR001356">
    <property type="entry name" value="HD"/>
</dbReference>
<dbReference type="PROSITE" id="PS51179">
    <property type="entry name" value="POU_3"/>
    <property type="match status" value="1"/>
</dbReference>
<dbReference type="SUPFAM" id="SSF47413">
    <property type="entry name" value="lambda repressor-like DNA-binding domains"/>
    <property type="match status" value="1"/>
</dbReference>
<dbReference type="AlphaFoldDB" id="A0A504YY67"/>
<dbReference type="InterPro" id="IPR000327">
    <property type="entry name" value="POU_dom"/>
</dbReference>
<keyword evidence="10" id="KW-1185">Reference proteome</keyword>
<dbReference type="GO" id="GO:0005634">
    <property type="term" value="C:nucleus"/>
    <property type="evidence" value="ECO:0007669"/>
    <property type="project" value="UniProtKB-SubCell"/>
</dbReference>
<sequence>MLHSVAKILEDSESKFGVSNSIQEAYTEKQSPESEIYYNPWKEKSHFRDQIVDNHELDRLVCVLKGHFGSPHPCFGASMLNKRQFPSRLSSNGKIIGEEPKKWDPELFQLRLYSVHYTGNGSYPIACTDNSSHPIEIKSSTCRTRSNSNSSSVSEVLKEKKSVAFLNSNRTRNVQGHNSLPAEFLIQNELSAQCHSVTESVQQVQTETNSLSTKPFRLKDLLHSGHPVLEDKELQDICEFARYFKFRRLTMGLTQTQVCFSLNAKEGSAYSQSAICRFEKLDVTVKSAKRMKPVLEKWLADKDLEASLYEETNGNLHYLKFQSSSVRRRKRRTCFSPQALSYLTDQLRRNPYPSRTEMTRLSEILTYDREVIRVWFCNRRQALKSEVNGSMEKSS</sequence>
<dbReference type="InterPro" id="IPR009057">
    <property type="entry name" value="Homeodomain-like_sf"/>
</dbReference>
<evidence type="ECO:0000256" key="4">
    <source>
        <dbReference type="ARBA" id="ARBA00023242"/>
    </source>
</evidence>
<organism evidence="9 10">
    <name type="scientific">Fasciola gigantica</name>
    <name type="common">Giant liver fluke</name>
    <dbReference type="NCBI Taxonomy" id="46835"/>
    <lineage>
        <taxon>Eukaryota</taxon>
        <taxon>Metazoa</taxon>
        <taxon>Spiralia</taxon>
        <taxon>Lophotrochozoa</taxon>
        <taxon>Platyhelminthes</taxon>
        <taxon>Trematoda</taxon>
        <taxon>Digenea</taxon>
        <taxon>Plagiorchiida</taxon>
        <taxon>Echinostomata</taxon>
        <taxon>Echinostomatoidea</taxon>
        <taxon>Fasciolidae</taxon>
        <taxon>Fasciola</taxon>
    </lineage>
</organism>
<dbReference type="GO" id="GO:0000978">
    <property type="term" value="F:RNA polymerase II cis-regulatory region sequence-specific DNA binding"/>
    <property type="evidence" value="ECO:0007669"/>
    <property type="project" value="TreeGrafter"/>
</dbReference>
<dbReference type="EMBL" id="SUNJ01003818">
    <property type="protein sequence ID" value="TPP64961.1"/>
    <property type="molecule type" value="Genomic_DNA"/>
</dbReference>
<feature type="domain" description="POU-specific" evidence="8">
    <location>
        <begin position="229"/>
        <end position="303"/>
    </location>
</feature>
<proteinExistence type="predicted"/>
<evidence type="ECO:0000313" key="9">
    <source>
        <dbReference type="EMBL" id="TPP64961.1"/>
    </source>
</evidence>
<keyword evidence="3 5" id="KW-0371">Homeobox</keyword>
<evidence type="ECO:0000313" key="10">
    <source>
        <dbReference type="Proteomes" id="UP000316759"/>
    </source>
</evidence>
<comment type="caution">
    <text evidence="9">The sequence shown here is derived from an EMBL/GenBank/DDBJ whole genome shotgun (WGS) entry which is preliminary data.</text>
</comment>
<dbReference type="STRING" id="46835.A0A504YY67"/>
<dbReference type="CDD" id="cd00086">
    <property type="entry name" value="homeodomain"/>
    <property type="match status" value="1"/>
</dbReference>
<dbReference type="PRINTS" id="PR00028">
    <property type="entry name" value="POUDOMAIN"/>
</dbReference>
<dbReference type="Proteomes" id="UP000316759">
    <property type="component" value="Unassembled WGS sequence"/>
</dbReference>
<dbReference type="InterPro" id="IPR013847">
    <property type="entry name" value="POU"/>
</dbReference>
<evidence type="ECO:0000256" key="6">
    <source>
        <dbReference type="RuleBase" id="RU000682"/>
    </source>
</evidence>
<name>A0A504YY67_FASGI</name>
<keyword evidence="2 5" id="KW-0238">DNA-binding</keyword>
<dbReference type="Pfam" id="PF00157">
    <property type="entry name" value="Pou"/>
    <property type="match status" value="1"/>
</dbReference>
<dbReference type="PANTHER" id="PTHR11636:SF5">
    <property type="entry name" value="POU DOMAIN MOTIF 3, ISOFORM F"/>
    <property type="match status" value="1"/>
</dbReference>
<dbReference type="InterPro" id="IPR050255">
    <property type="entry name" value="POU_domain_TF"/>
</dbReference>
<evidence type="ECO:0000256" key="5">
    <source>
        <dbReference type="PROSITE-ProRule" id="PRU00108"/>
    </source>
</evidence>
<feature type="DNA-binding region" description="Homeobox" evidence="5">
    <location>
        <begin position="328"/>
        <end position="387"/>
    </location>
</feature>
<dbReference type="SUPFAM" id="SSF46689">
    <property type="entry name" value="Homeodomain-like"/>
    <property type="match status" value="1"/>
</dbReference>
<keyword evidence="4 5" id="KW-0539">Nucleus</keyword>
<evidence type="ECO:0000256" key="3">
    <source>
        <dbReference type="ARBA" id="ARBA00023155"/>
    </source>
</evidence>
<dbReference type="Pfam" id="PF00046">
    <property type="entry name" value="Homeodomain"/>
    <property type="match status" value="1"/>
</dbReference>
<comment type="subcellular location">
    <subcellularLocation>
        <location evidence="1 5 6">Nucleus</location>
    </subcellularLocation>
</comment>
<dbReference type="Gene3D" id="1.10.10.60">
    <property type="entry name" value="Homeodomain-like"/>
    <property type="match status" value="1"/>
</dbReference>
<reference evidence="9 10" key="1">
    <citation type="submission" date="2019-04" db="EMBL/GenBank/DDBJ databases">
        <title>Annotation for the trematode Fasciola gigantica.</title>
        <authorList>
            <person name="Choi Y.-J."/>
        </authorList>
    </citation>
    <scope>NUCLEOTIDE SEQUENCE [LARGE SCALE GENOMIC DNA]</scope>
    <source>
        <strain evidence="9">Uganda_cow_1</strain>
    </source>
</reference>
<dbReference type="InterPro" id="IPR010982">
    <property type="entry name" value="Lambda_DNA-bd_dom_sf"/>
</dbReference>
<dbReference type="PANTHER" id="PTHR11636">
    <property type="entry name" value="POU DOMAIN"/>
    <property type="match status" value="1"/>
</dbReference>
<feature type="domain" description="Homeobox" evidence="7">
    <location>
        <begin position="326"/>
        <end position="386"/>
    </location>
</feature>
<dbReference type="Gene3D" id="1.10.260.40">
    <property type="entry name" value="lambda repressor-like DNA-binding domains"/>
    <property type="match status" value="1"/>
</dbReference>
<accession>A0A504YY67</accession>
<dbReference type="PROSITE" id="PS50071">
    <property type="entry name" value="HOMEOBOX_2"/>
    <property type="match status" value="1"/>
</dbReference>
<dbReference type="GO" id="GO:0000981">
    <property type="term" value="F:DNA-binding transcription factor activity, RNA polymerase II-specific"/>
    <property type="evidence" value="ECO:0007669"/>
    <property type="project" value="TreeGrafter"/>
</dbReference>
<evidence type="ECO:0000259" key="8">
    <source>
        <dbReference type="PROSITE" id="PS51179"/>
    </source>
</evidence>
<dbReference type="OrthoDB" id="10066259at2759"/>
<evidence type="ECO:0000256" key="2">
    <source>
        <dbReference type="ARBA" id="ARBA00023125"/>
    </source>
</evidence>
<evidence type="ECO:0000259" key="7">
    <source>
        <dbReference type="PROSITE" id="PS50071"/>
    </source>
</evidence>
<dbReference type="SMART" id="SM00352">
    <property type="entry name" value="POU"/>
    <property type="match status" value="1"/>
</dbReference>